<dbReference type="PANTHER" id="PTHR12558:SF13">
    <property type="entry name" value="CELL DIVISION CYCLE PROTEIN 27 HOMOLOG"/>
    <property type="match status" value="1"/>
</dbReference>
<dbReference type="Gene3D" id="3.40.50.10070">
    <property type="entry name" value="TolB, N-terminal domain"/>
    <property type="match status" value="1"/>
</dbReference>
<proteinExistence type="predicted"/>
<evidence type="ECO:0000313" key="3">
    <source>
        <dbReference type="EMBL" id="HER40303.1"/>
    </source>
</evidence>
<gene>
    <name evidence="3" type="ORF">ENO10_03695</name>
</gene>
<dbReference type="PANTHER" id="PTHR12558">
    <property type="entry name" value="CELL DIVISION CYCLE 16,23,27"/>
    <property type="match status" value="1"/>
</dbReference>
<dbReference type="Pfam" id="PF14559">
    <property type="entry name" value="TPR_19"/>
    <property type="match status" value="1"/>
</dbReference>
<organism evidence="3">
    <name type="scientific">Salinimicrobium catena</name>
    <dbReference type="NCBI Taxonomy" id="390640"/>
    <lineage>
        <taxon>Bacteria</taxon>
        <taxon>Pseudomonadati</taxon>
        <taxon>Bacteroidota</taxon>
        <taxon>Flavobacteriia</taxon>
        <taxon>Flavobacteriales</taxon>
        <taxon>Flavobacteriaceae</taxon>
        <taxon>Salinimicrobium</taxon>
    </lineage>
</organism>
<keyword evidence="2" id="KW-0812">Transmembrane</keyword>
<comment type="caution">
    <text evidence="3">The sequence shown here is derived from an EMBL/GenBank/DDBJ whole genome shotgun (WGS) entry which is preliminary data.</text>
</comment>
<dbReference type="InterPro" id="IPR011990">
    <property type="entry name" value="TPR-like_helical_dom_sf"/>
</dbReference>
<feature type="transmembrane region" description="Helical" evidence="2">
    <location>
        <begin position="21"/>
        <end position="39"/>
    </location>
</feature>
<accession>A0A7C2M1Y7</accession>
<sequence length="587" mass="67105">MPEKPNNFWLELKRRKVIRVIIGYAAASYVILELISIIAEPFSLPEWTLRLVFILLCTGFIITVILSWIYDVTPDGLKKTTPTASVKEQAGKQRKQKPKVSDIVISLLLVAVIALAYPRIFNKNKSDPDEMSWTHSIAVLPFADMSPEKDQEFFCDGMAEEIINALTNVDKLRVIARTSAFSFKGKNIDVRTIGNELGVANLLEGSVRKSGDQLRVTAQLVRTSDGAHLWSEQYNRDLTDVFAIQEEIALSVVEQLKMKLLDQEEERITMRLTDNLEAHQKYLRGRHILNRRRKEDIYTSIDYFKQALELDSLYVMGYIGLADAYALLPSYAAVPEDEAYPLARAAISKALEINDRVGEAYASLGWIRMLADWDWEGAEEAFRKAVSLNPGYATAYHWYGYLYMTMGKMDKSLSMVNKALELDPLSPVINRVIGDVYYSSHKYDEAISPLQKTLELEPCMPFAHLNLSLCYLQKSMYDEAFEEITREKQCRENPITGEYVLGLIHVKMGEIDKAREILQELENKNIKGSGTAQLCFALGENEKGFKILEEMYENHDVWVIFIHSYPWFDNVRSLPRFQDLIKKIGLD</sequence>
<dbReference type="Pfam" id="PF13432">
    <property type="entry name" value="TPR_16"/>
    <property type="match status" value="1"/>
</dbReference>
<dbReference type="SMART" id="SM00028">
    <property type="entry name" value="TPR"/>
    <property type="match status" value="5"/>
</dbReference>
<keyword evidence="2" id="KW-1133">Transmembrane helix</keyword>
<dbReference type="PROSITE" id="PS50005">
    <property type="entry name" value="TPR"/>
    <property type="match status" value="2"/>
</dbReference>
<evidence type="ECO:0000256" key="2">
    <source>
        <dbReference type="SAM" id="Phobius"/>
    </source>
</evidence>
<feature type="repeat" description="TPR" evidence="1">
    <location>
        <begin position="393"/>
        <end position="426"/>
    </location>
</feature>
<dbReference type="PROSITE" id="PS50293">
    <property type="entry name" value="TPR_REGION"/>
    <property type="match status" value="1"/>
</dbReference>
<reference evidence="3" key="1">
    <citation type="journal article" date="2020" name="mSystems">
        <title>Genome- and Community-Level Interaction Insights into Carbon Utilization and Element Cycling Functions of Hydrothermarchaeota in Hydrothermal Sediment.</title>
        <authorList>
            <person name="Zhou Z."/>
            <person name="Liu Y."/>
            <person name="Xu W."/>
            <person name="Pan J."/>
            <person name="Luo Z.H."/>
            <person name="Li M."/>
        </authorList>
    </citation>
    <scope>NUCLEOTIDE SEQUENCE [LARGE SCALE GENOMIC DNA]</scope>
    <source>
        <strain evidence="3">SpSt-1235</strain>
    </source>
</reference>
<dbReference type="Proteomes" id="UP000885753">
    <property type="component" value="Unassembled WGS sequence"/>
</dbReference>
<dbReference type="AlphaFoldDB" id="A0A7C2M1Y7"/>
<protein>
    <submittedName>
        <fullName evidence="3">Uncharacterized protein</fullName>
    </submittedName>
</protein>
<dbReference type="Gene3D" id="1.25.40.10">
    <property type="entry name" value="Tetratricopeptide repeat domain"/>
    <property type="match status" value="2"/>
</dbReference>
<dbReference type="InterPro" id="IPR019734">
    <property type="entry name" value="TPR_rpt"/>
</dbReference>
<dbReference type="EMBL" id="DSEE01000273">
    <property type="protein sequence ID" value="HER40303.1"/>
    <property type="molecule type" value="Genomic_DNA"/>
</dbReference>
<feature type="repeat" description="TPR" evidence="1">
    <location>
        <begin position="427"/>
        <end position="460"/>
    </location>
</feature>
<keyword evidence="1" id="KW-0802">TPR repeat</keyword>
<evidence type="ECO:0000256" key="1">
    <source>
        <dbReference type="PROSITE-ProRule" id="PRU00339"/>
    </source>
</evidence>
<feature type="transmembrane region" description="Helical" evidence="2">
    <location>
        <begin position="51"/>
        <end position="70"/>
    </location>
</feature>
<dbReference type="SUPFAM" id="SSF48452">
    <property type="entry name" value="TPR-like"/>
    <property type="match status" value="1"/>
</dbReference>
<name>A0A7C2M1Y7_9FLAO</name>
<keyword evidence="2" id="KW-0472">Membrane</keyword>
<feature type="transmembrane region" description="Helical" evidence="2">
    <location>
        <begin position="103"/>
        <end position="121"/>
    </location>
</feature>